<comment type="caution">
    <text evidence="1">The sequence shown here is derived from an EMBL/GenBank/DDBJ whole genome shotgun (WGS) entry which is preliminary data.</text>
</comment>
<dbReference type="Proteomes" id="UP001196068">
    <property type="component" value="Unassembled WGS sequence"/>
</dbReference>
<protein>
    <submittedName>
        <fullName evidence="1">Uncharacterized protein</fullName>
    </submittedName>
</protein>
<sequence length="205" mass="23006">MPALSQTMTLALAASADRRPVYVAACVGRSFAAFHTLMKFYTVSDYQKKPNKTKALALFEEFFSRKVDYDERNSGLRGNGPRFEMAQSLREAMGRLQVEQEKARSMNVVMRKLTSHARVPSGQLFNNYLTAMLRDGLDRAIMLEPLRVALESAPQQPVPLAPGDMSHLKINDSHKYKELAVALREGDFDLATLGIDKEVQKRLGL</sequence>
<name>A0AAF1JZH4_9PROT</name>
<evidence type="ECO:0000313" key="1">
    <source>
        <dbReference type="EMBL" id="MBR0656770.1"/>
    </source>
</evidence>
<keyword evidence="2" id="KW-1185">Reference proteome</keyword>
<reference evidence="1" key="1">
    <citation type="submission" date="2020-01" db="EMBL/GenBank/DDBJ databases">
        <authorList>
            <person name="Rat A."/>
        </authorList>
    </citation>
    <scope>NUCLEOTIDE SEQUENCE</scope>
    <source>
        <strain evidence="1">LMG 28251</strain>
    </source>
</reference>
<dbReference type="RefSeq" id="WP_211875635.1">
    <property type="nucleotide sequence ID" value="NZ_JAAEDH010000021.1"/>
</dbReference>
<accession>A0AAF1JZH4</accession>
<dbReference type="AlphaFoldDB" id="A0AAF1JZH4"/>
<dbReference type="EMBL" id="JAAEDH010000021">
    <property type="protein sequence ID" value="MBR0656770.1"/>
    <property type="molecule type" value="Genomic_DNA"/>
</dbReference>
<organism evidence="1 2">
    <name type="scientific">Plastoroseomonas arctica</name>
    <dbReference type="NCBI Taxonomy" id="1509237"/>
    <lineage>
        <taxon>Bacteria</taxon>
        <taxon>Pseudomonadati</taxon>
        <taxon>Pseudomonadota</taxon>
        <taxon>Alphaproteobacteria</taxon>
        <taxon>Acetobacterales</taxon>
        <taxon>Acetobacteraceae</taxon>
        <taxon>Plastoroseomonas</taxon>
    </lineage>
</organism>
<proteinExistence type="predicted"/>
<gene>
    <name evidence="1" type="ORF">GXW79_16945</name>
</gene>
<evidence type="ECO:0000313" key="2">
    <source>
        <dbReference type="Proteomes" id="UP001196068"/>
    </source>
</evidence>
<reference evidence="1" key="2">
    <citation type="journal article" date="2021" name="Syst. Appl. Microbiol.">
        <title>Roseomonas hellenica sp. nov., isolated from roots of wild-growing Alkanna tinctoria.</title>
        <authorList>
            <person name="Rat A."/>
            <person name="Naranjo H.D."/>
            <person name="Lebbe L."/>
            <person name="Cnockaert M."/>
            <person name="Krigas N."/>
            <person name="Grigoriadou K."/>
            <person name="Maloupa E."/>
            <person name="Willems A."/>
        </authorList>
    </citation>
    <scope>NUCLEOTIDE SEQUENCE</scope>
    <source>
        <strain evidence="1">LMG 28251</strain>
    </source>
</reference>